<name>A0AAV7GCK3_DENCH</name>
<gene>
    <name evidence="2" type="ORF">IEQ34_018290</name>
</gene>
<accession>A0AAV7GCK3</accession>
<evidence type="ECO:0000313" key="2">
    <source>
        <dbReference type="EMBL" id="KAH0453966.1"/>
    </source>
</evidence>
<keyword evidence="3" id="KW-1185">Reference proteome</keyword>
<dbReference type="EMBL" id="JAGFBR010000016">
    <property type="protein sequence ID" value="KAH0453966.1"/>
    <property type="molecule type" value="Genomic_DNA"/>
</dbReference>
<dbReference type="AlphaFoldDB" id="A0AAV7GCK3"/>
<evidence type="ECO:0000313" key="3">
    <source>
        <dbReference type="Proteomes" id="UP000775213"/>
    </source>
</evidence>
<evidence type="ECO:0000256" key="1">
    <source>
        <dbReference type="SAM" id="MobiDB-lite"/>
    </source>
</evidence>
<feature type="region of interest" description="Disordered" evidence="1">
    <location>
        <begin position="22"/>
        <end position="66"/>
    </location>
</feature>
<comment type="caution">
    <text evidence="2">The sequence shown here is derived from an EMBL/GenBank/DDBJ whole genome shotgun (WGS) entry which is preliminary data.</text>
</comment>
<reference evidence="2 3" key="1">
    <citation type="journal article" date="2021" name="Hortic Res">
        <title>Chromosome-scale assembly of the Dendrobium chrysotoxum genome enhances the understanding of orchid evolution.</title>
        <authorList>
            <person name="Zhang Y."/>
            <person name="Zhang G.Q."/>
            <person name="Zhang D."/>
            <person name="Liu X.D."/>
            <person name="Xu X.Y."/>
            <person name="Sun W.H."/>
            <person name="Yu X."/>
            <person name="Zhu X."/>
            <person name="Wang Z.W."/>
            <person name="Zhao X."/>
            <person name="Zhong W.Y."/>
            <person name="Chen H."/>
            <person name="Yin W.L."/>
            <person name="Huang T."/>
            <person name="Niu S.C."/>
            <person name="Liu Z.J."/>
        </authorList>
    </citation>
    <scope>NUCLEOTIDE SEQUENCE [LARGE SCALE GENOMIC DNA]</scope>
    <source>
        <strain evidence="2">Lindl</strain>
    </source>
</reference>
<protein>
    <submittedName>
        <fullName evidence="2">Uncharacterized protein</fullName>
    </submittedName>
</protein>
<organism evidence="2 3">
    <name type="scientific">Dendrobium chrysotoxum</name>
    <name type="common">Orchid</name>
    <dbReference type="NCBI Taxonomy" id="161865"/>
    <lineage>
        <taxon>Eukaryota</taxon>
        <taxon>Viridiplantae</taxon>
        <taxon>Streptophyta</taxon>
        <taxon>Embryophyta</taxon>
        <taxon>Tracheophyta</taxon>
        <taxon>Spermatophyta</taxon>
        <taxon>Magnoliopsida</taxon>
        <taxon>Liliopsida</taxon>
        <taxon>Asparagales</taxon>
        <taxon>Orchidaceae</taxon>
        <taxon>Epidendroideae</taxon>
        <taxon>Malaxideae</taxon>
        <taxon>Dendrobiinae</taxon>
        <taxon>Dendrobium</taxon>
    </lineage>
</organism>
<dbReference type="Proteomes" id="UP000775213">
    <property type="component" value="Unassembled WGS sequence"/>
</dbReference>
<feature type="compositionally biased region" description="Basic and acidic residues" evidence="1">
    <location>
        <begin position="27"/>
        <end position="44"/>
    </location>
</feature>
<sequence length="66" mass="7503">MEMQSKTPLVVPIANPNQDLIGIPLVESKREEKEREEFGEKSSFHQEPPPRVPRREEKGFSDGGTI</sequence>
<proteinExistence type="predicted"/>